<keyword evidence="4" id="KW-0326">Glycosidase</keyword>
<sequence length="454" mass="51749">MKISSPGLAGALLAAFLFVCLGQLKAQAGDVAAVEAALMKKVAENIEQHRKGDAEITFREESGKPIANAAVEVEQISSQFLFGCIIFDLVEEDGGYRPEQFKRMFKDLFNFAVFPFYWAGYEPRQGMPEWESMLPVIEWCKANGIVTKGHPLVWPASSGKPRWLADYPMEETFNYLQYRVKNVVGGFKGDIDIWDVFNEPVNITAWDAPNAGSWGRQPWDTNLDLVEKAFRWAHSANPRATLILNEFYQIAIPETRQSFYDLVKELQRRGAPLSGLGIQAHEPREEWYPPKRVWETFDKLAELGLPLHITEFHPQSGNKEITGGWRSGTWTEQAQADFAEQMYRLAFGHPAVVSFNIWGLSDRNSWLPKGGLIDEEYRPKPIYDRLKKLIREEWHTSLSAKSDAAGMVKFRGFYGSYKVTLRTADGRERQFELNLQKGGEVRTVFTAVKYPYAK</sequence>
<reference evidence="7 8" key="1">
    <citation type="journal article" date="2016" name="Nat. Commun.">
        <title>Thousands of microbial genomes shed light on interconnected biogeochemical processes in an aquifer system.</title>
        <authorList>
            <person name="Anantharaman K."/>
            <person name="Brown C.T."/>
            <person name="Hug L.A."/>
            <person name="Sharon I."/>
            <person name="Castelle C.J."/>
            <person name="Probst A.J."/>
            <person name="Thomas B.C."/>
            <person name="Singh A."/>
            <person name="Wilkins M.J."/>
            <person name="Karaoz U."/>
            <person name="Brodie E.L."/>
            <person name="Williams K.H."/>
            <person name="Hubbard S.S."/>
            <person name="Banfield J.F."/>
        </authorList>
    </citation>
    <scope>NUCLEOTIDE SEQUENCE [LARGE SCALE GENOMIC DNA]</scope>
</reference>
<feature type="domain" description="GH10" evidence="6">
    <location>
        <begin position="94"/>
        <end position="389"/>
    </location>
</feature>
<dbReference type="Pfam" id="PF00331">
    <property type="entry name" value="Glyco_hydro_10"/>
    <property type="match status" value="1"/>
</dbReference>
<dbReference type="GO" id="GO:0031176">
    <property type="term" value="F:endo-1,4-beta-xylanase activity"/>
    <property type="evidence" value="ECO:0007669"/>
    <property type="project" value="UniProtKB-EC"/>
</dbReference>
<feature type="chain" id="PRO_5009522789" description="Beta-xylanase" evidence="5">
    <location>
        <begin position="29"/>
        <end position="454"/>
    </location>
</feature>
<gene>
    <name evidence="7" type="ORF">A3F83_13115</name>
</gene>
<keyword evidence="2 4" id="KW-0119">Carbohydrate metabolism</keyword>
<dbReference type="AlphaFoldDB" id="A0A1F5Z383"/>
<evidence type="ECO:0000256" key="2">
    <source>
        <dbReference type="ARBA" id="ARBA00023277"/>
    </source>
</evidence>
<dbReference type="Gene3D" id="3.20.20.80">
    <property type="entry name" value="Glycosidases"/>
    <property type="match status" value="1"/>
</dbReference>
<evidence type="ECO:0000256" key="1">
    <source>
        <dbReference type="ARBA" id="ARBA00022801"/>
    </source>
</evidence>
<dbReference type="SUPFAM" id="SSF51445">
    <property type="entry name" value="(Trans)glycosidases"/>
    <property type="match status" value="1"/>
</dbReference>
<proteinExistence type="inferred from homology"/>
<keyword evidence="5" id="KW-0732">Signal</keyword>
<evidence type="ECO:0000259" key="6">
    <source>
        <dbReference type="PROSITE" id="PS51760"/>
    </source>
</evidence>
<dbReference type="PANTHER" id="PTHR31490:SF1">
    <property type="entry name" value="ENDO-1,4-BETA-XYLANASE 1"/>
    <property type="match status" value="1"/>
</dbReference>
<dbReference type="PROSITE" id="PS51760">
    <property type="entry name" value="GH10_2"/>
    <property type="match status" value="1"/>
</dbReference>
<dbReference type="EC" id="3.2.1.8" evidence="4"/>
<evidence type="ECO:0000256" key="3">
    <source>
        <dbReference type="ARBA" id="ARBA00023326"/>
    </source>
</evidence>
<keyword evidence="3 4" id="KW-0624">Polysaccharide degradation</keyword>
<dbReference type="PRINTS" id="PR00134">
    <property type="entry name" value="GLHYDRLASE10"/>
</dbReference>
<comment type="caution">
    <text evidence="7">The sequence shown here is derived from an EMBL/GenBank/DDBJ whole genome shotgun (WGS) entry which is preliminary data.</text>
</comment>
<dbReference type="InterPro" id="IPR017853">
    <property type="entry name" value="GH"/>
</dbReference>
<organism evidence="7 8">
    <name type="scientific">Candidatus Glassbacteria bacterium RIFCSPLOWO2_12_FULL_58_11</name>
    <dbReference type="NCBI Taxonomy" id="1817867"/>
    <lineage>
        <taxon>Bacteria</taxon>
        <taxon>Candidatus Glassiibacteriota</taxon>
    </lineage>
</organism>
<name>A0A1F5Z383_9BACT</name>
<dbReference type="InterPro" id="IPR044846">
    <property type="entry name" value="GH10"/>
</dbReference>
<comment type="similarity">
    <text evidence="4">Belongs to the glycosyl hydrolase 10 (cellulase F) family.</text>
</comment>
<evidence type="ECO:0000313" key="8">
    <source>
        <dbReference type="Proteomes" id="UP000179129"/>
    </source>
</evidence>
<dbReference type="STRING" id="1817867.A3F83_13115"/>
<dbReference type="InterPro" id="IPR001000">
    <property type="entry name" value="GH10_dom"/>
</dbReference>
<feature type="signal peptide" evidence="5">
    <location>
        <begin position="1"/>
        <end position="28"/>
    </location>
</feature>
<dbReference type="GO" id="GO:0000272">
    <property type="term" value="P:polysaccharide catabolic process"/>
    <property type="evidence" value="ECO:0007669"/>
    <property type="project" value="UniProtKB-KW"/>
</dbReference>
<evidence type="ECO:0000256" key="4">
    <source>
        <dbReference type="RuleBase" id="RU361174"/>
    </source>
</evidence>
<comment type="catalytic activity">
    <reaction evidence="4">
        <text>Endohydrolysis of (1-&gt;4)-beta-D-xylosidic linkages in xylans.</text>
        <dbReference type="EC" id="3.2.1.8"/>
    </reaction>
</comment>
<protein>
    <recommendedName>
        <fullName evidence="4">Beta-xylanase</fullName>
        <ecNumber evidence="4">3.2.1.8</ecNumber>
    </recommendedName>
</protein>
<keyword evidence="1 4" id="KW-0378">Hydrolase</keyword>
<dbReference type="EMBL" id="MFIX01000025">
    <property type="protein sequence ID" value="OGG06552.1"/>
    <property type="molecule type" value="Genomic_DNA"/>
</dbReference>
<evidence type="ECO:0000313" key="7">
    <source>
        <dbReference type="EMBL" id="OGG06552.1"/>
    </source>
</evidence>
<dbReference type="SMART" id="SM00633">
    <property type="entry name" value="Glyco_10"/>
    <property type="match status" value="1"/>
</dbReference>
<dbReference type="Proteomes" id="UP000179129">
    <property type="component" value="Unassembled WGS sequence"/>
</dbReference>
<dbReference type="PANTHER" id="PTHR31490">
    <property type="entry name" value="GLYCOSYL HYDROLASE"/>
    <property type="match status" value="1"/>
</dbReference>
<accession>A0A1F5Z383</accession>
<evidence type="ECO:0000256" key="5">
    <source>
        <dbReference type="SAM" id="SignalP"/>
    </source>
</evidence>